<evidence type="ECO:0000256" key="2">
    <source>
        <dbReference type="ARBA" id="ARBA00022908"/>
    </source>
</evidence>
<keyword evidence="3" id="KW-0233">DNA recombination</keyword>
<gene>
    <name evidence="5" type="ORF">GEV02_28795</name>
</gene>
<comment type="caution">
    <text evidence="5">The sequence shown here is derived from an EMBL/GenBank/DDBJ whole genome shotgun (WGS) entry which is preliminary data.</text>
</comment>
<dbReference type="EMBL" id="WHUG01000018">
    <property type="protein sequence ID" value="MQA42146.1"/>
    <property type="molecule type" value="Genomic_DNA"/>
</dbReference>
<dbReference type="PROSITE" id="PS51898">
    <property type="entry name" value="TYR_RECOMBINASE"/>
    <property type="match status" value="1"/>
</dbReference>
<dbReference type="Pfam" id="PF00589">
    <property type="entry name" value="Phage_integrase"/>
    <property type="match status" value="1"/>
</dbReference>
<dbReference type="PANTHER" id="PTHR30629">
    <property type="entry name" value="PROPHAGE INTEGRASE"/>
    <property type="match status" value="1"/>
</dbReference>
<dbReference type="GO" id="GO:0006310">
    <property type="term" value="P:DNA recombination"/>
    <property type="evidence" value="ECO:0007669"/>
    <property type="project" value="UniProtKB-KW"/>
</dbReference>
<evidence type="ECO:0000313" key="6">
    <source>
        <dbReference type="Proteomes" id="UP000440498"/>
    </source>
</evidence>
<dbReference type="InterPro" id="IPR011010">
    <property type="entry name" value="DNA_brk_join_enz"/>
</dbReference>
<dbReference type="InterPro" id="IPR013762">
    <property type="entry name" value="Integrase-like_cat_sf"/>
</dbReference>
<accession>A0A6A7NAQ1</accession>
<keyword evidence="6" id="KW-1185">Reference proteome</keyword>
<evidence type="ECO:0000256" key="3">
    <source>
        <dbReference type="ARBA" id="ARBA00023172"/>
    </source>
</evidence>
<evidence type="ECO:0000313" key="5">
    <source>
        <dbReference type="EMBL" id="MQA42146.1"/>
    </source>
</evidence>
<organism evidence="5 6">
    <name type="scientific">Rugamonas aquatica</name>
    <dbReference type="NCBI Taxonomy" id="2743357"/>
    <lineage>
        <taxon>Bacteria</taxon>
        <taxon>Pseudomonadati</taxon>
        <taxon>Pseudomonadota</taxon>
        <taxon>Betaproteobacteria</taxon>
        <taxon>Burkholderiales</taxon>
        <taxon>Oxalobacteraceae</taxon>
        <taxon>Telluria group</taxon>
        <taxon>Rugamonas</taxon>
    </lineage>
</organism>
<dbReference type="GO" id="GO:0015074">
    <property type="term" value="P:DNA integration"/>
    <property type="evidence" value="ECO:0007669"/>
    <property type="project" value="UniProtKB-KW"/>
</dbReference>
<dbReference type="Proteomes" id="UP000440498">
    <property type="component" value="Unassembled WGS sequence"/>
</dbReference>
<evidence type="ECO:0000256" key="1">
    <source>
        <dbReference type="ARBA" id="ARBA00008857"/>
    </source>
</evidence>
<dbReference type="CDD" id="cd00796">
    <property type="entry name" value="INT_Rci_Hp1_C"/>
    <property type="match status" value="1"/>
</dbReference>
<dbReference type="Gene3D" id="1.10.443.10">
    <property type="entry name" value="Intergrase catalytic core"/>
    <property type="match status" value="1"/>
</dbReference>
<dbReference type="SUPFAM" id="SSF56349">
    <property type="entry name" value="DNA breaking-rejoining enzymes"/>
    <property type="match status" value="1"/>
</dbReference>
<dbReference type="GO" id="GO:0003677">
    <property type="term" value="F:DNA binding"/>
    <property type="evidence" value="ECO:0007669"/>
    <property type="project" value="InterPro"/>
</dbReference>
<feature type="domain" description="Tyr recombinase" evidence="4">
    <location>
        <begin position="200"/>
        <end position="379"/>
    </location>
</feature>
<dbReference type="PANTHER" id="PTHR30629:SF2">
    <property type="entry name" value="PROPHAGE INTEGRASE INTS-RELATED"/>
    <property type="match status" value="1"/>
</dbReference>
<dbReference type="InterPro" id="IPR002104">
    <property type="entry name" value="Integrase_catalytic"/>
</dbReference>
<reference evidence="5 6" key="1">
    <citation type="submission" date="2019-10" db="EMBL/GenBank/DDBJ databases">
        <title>Two novel species isolated from a subtropical stream in China.</title>
        <authorList>
            <person name="Lu H."/>
        </authorList>
    </citation>
    <scope>NUCLEOTIDE SEQUENCE [LARGE SCALE GENOMIC DNA]</scope>
    <source>
        <strain evidence="5 6">FT29W</strain>
    </source>
</reference>
<protein>
    <submittedName>
        <fullName evidence="5">Tyrosine-type recombinase/integrase</fullName>
    </submittedName>
</protein>
<evidence type="ECO:0000259" key="4">
    <source>
        <dbReference type="PROSITE" id="PS51898"/>
    </source>
</evidence>
<dbReference type="AlphaFoldDB" id="A0A6A7NAQ1"/>
<proteinExistence type="inferred from homology"/>
<sequence length="379" mass="43336">MGRNDFWTAYVYGSALDNNHKENRMASIVERKNKETTSWQVTIRIKGSPKIVQSFPSKPEAETFARVTERKIRTGRGAVLPERALAATALDFQNEELRSVIRMFIRSERCKPHYKKMAPKVLKAIGDVKVGDVRRSWIKAYLTSMKPRLSHMGRPLTWATLKGHLGLVGLAIRWRANELDVAVPQFPFSSDLLPKGWQNNRERRLSETEENALMATLAKAKIDDGQNQWPLLVGLALETGARLQELILATWSEVDLAERLWTLPKEHTKCKYSRAIPLSAKAMSIVAQLMAQQMLGDQRIFHTMLNPKAVSQNFRLRVKHAGLVDYRFHDLRHEAISRMVLRKRQLSVYEIMRIAGHGSLAMLNRYANLRGSELASRME</sequence>
<keyword evidence="2" id="KW-0229">DNA integration</keyword>
<name>A0A6A7NAQ1_9BURK</name>
<dbReference type="InterPro" id="IPR050808">
    <property type="entry name" value="Phage_Integrase"/>
</dbReference>
<comment type="similarity">
    <text evidence="1">Belongs to the 'phage' integrase family.</text>
</comment>